<evidence type="ECO:0000256" key="4">
    <source>
        <dbReference type="SAM" id="MobiDB-lite"/>
    </source>
</evidence>
<evidence type="ECO:0000256" key="3">
    <source>
        <dbReference type="ARBA" id="ARBA00023002"/>
    </source>
</evidence>
<evidence type="ECO:0000313" key="6">
    <source>
        <dbReference type="Proteomes" id="UP000636709"/>
    </source>
</evidence>
<feature type="compositionally biased region" description="Basic and acidic residues" evidence="4">
    <location>
        <begin position="792"/>
        <end position="805"/>
    </location>
</feature>
<dbReference type="PRINTS" id="PR00081">
    <property type="entry name" value="GDHRDH"/>
</dbReference>
<dbReference type="OrthoDB" id="1933717at2759"/>
<gene>
    <name evidence="5" type="ORF">HU200_032644</name>
</gene>
<evidence type="ECO:0000256" key="1">
    <source>
        <dbReference type="ARBA" id="ARBA00006484"/>
    </source>
</evidence>
<dbReference type="InterPro" id="IPR036291">
    <property type="entry name" value="NAD(P)-bd_dom_sf"/>
</dbReference>
<dbReference type="Pfam" id="PF00106">
    <property type="entry name" value="adh_short"/>
    <property type="match status" value="3"/>
</dbReference>
<dbReference type="EMBL" id="JACEFO010001783">
    <property type="protein sequence ID" value="KAF8702812.1"/>
    <property type="molecule type" value="Genomic_DNA"/>
</dbReference>
<dbReference type="InterPro" id="IPR002347">
    <property type="entry name" value="SDR_fam"/>
</dbReference>
<dbReference type="GO" id="GO:0016491">
    <property type="term" value="F:oxidoreductase activity"/>
    <property type="evidence" value="ECO:0007669"/>
    <property type="project" value="UniProtKB-KW"/>
</dbReference>
<organism evidence="5 6">
    <name type="scientific">Digitaria exilis</name>
    <dbReference type="NCBI Taxonomy" id="1010633"/>
    <lineage>
        <taxon>Eukaryota</taxon>
        <taxon>Viridiplantae</taxon>
        <taxon>Streptophyta</taxon>
        <taxon>Embryophyta</taxon>
        <taxon>Tracheophyta</taxon>
        <taxon>Spermatophyta</taxon>
        <taxon>Magnoliopsida</taxon>
        <taxon>Liliopsida</taxon>
        <taxon>Poales</taxon>
        <taxon>Poaceae</taxon>
        <taxon>PACMAD clade</taxon>
        <taxon>Panicoideae</taxon>
        <taxon>Panicodae</taxon>
        <taxon>Paniceae</taxon>
        <taxon>Anthephorinae</taxon>
        <taxon>Digitaria</taxon>
    </lineage>
</organism>
<comment type="similarity">
    <text evidence="1">Belongs to the short-chain dehydrogenases/reductases (SDR) family.</text>
</comment>
<protein>
    <submittedName>
        <fullName evidence="5">Uncharacterized protein</fullName>
    </submittedName>
</protein>
<accession>A0A835BKN1</accession>
<name>A0A835BKN1_9POAL</name>
<comment type="caution">
    <text evidence="5">The sequence shown here is derived from an EMBL/GenBank/DDBJ whole genome shotgun (WGS) entry which is preliminary data.</text>
</comment>
<proteinExistence type="inferred from homology"/>
<dbReference type="Pfam" id="PF13561">
    <property type="entry name" value="adh_short_C2"/>
    <property type="match status" value="1"/>
</dbReference>
<dbReference type="PANTHER" id="PTHR43490:SF65">
    <property type="entry name" value="(+)-NEOMENTHOL DEHYDROGENASE"/>
    <property type="match status" value="1"/>
</dbReference>
<dbReference type="SUPFAM" id="SSF51735">
    <property type="entry name" value="NAD(P)-binding Rossmann-fold domains"/>
    <property type="match status" value="3"/>
</dbReference>
<sequence length="822" mass="89662">MTTPTYPCHMRASRLELIGRIDLPWKEPSPLPQPQGMDLLPIAVITGGNKGIGFEVCRQLAGGEVTVILTARDEARGTAAVKKLRELGLSRVNNAATRGCELVDDPSFGPNPTMEKFSGMDGHQRVEWMLRNSQQSFDAAKEAVQTNYYGTKQVTEALLPLLLSSSDGRIINVTSGFGLLRQLKQELNDIDRLTEERLDELLDAFLEDFAAGEVEAGVWPTEFSAYKVAKAAMNAYSRLLARRHPALRVNCVDPGYVRTDMTGHSGLQTPEEGGARVVAVALLPAGGPTGAFFDAAGEASPSFVLTMSVVVGRSVLRGVLEFIDPILVARARGARSWRALSPLPRTLGIGLEVCRQLAVNGGVTVVLTARDEARGAAAVEELTELGLSGVLFHQLDITDASSIARLAGFLKARFGKLDILLSAMDMDQRLGWLWVNSRETYGTAKKGLRTNYYGTKQVIEAFLPLLQASSDGRIVNVSSHFGQLRRELNDIDNLTKERLDELLDMFLKDFEADKVDSRGWPKYFSAYKVAKASMNAYSRILAREHPELRVNCVHPGYVRTDMTIHSGLLTPEEGASRVVTGALLPEGGVTGAFFEDFKESTIAVVTGGNKGIGLEVCRQLASAGITVVLTARDETRGAAAVEKIREAGLSDIIFHQLEITDAPSIARLAEFLKARFGKLDILRLEWLEKGVRETYDAAKEGVKTNYYGTEHVIEALLPLLQASSDGRIPPVTYSCASCPQQPFNQLDQKPEISLPEPGNASPRGPHVWRPPREFQMTIPPFSDPASTAKPLPTRDRVPARTERLAGVDPARSPAARSSDDHN</sequence>
<dbReference type="GO" id="GO:0016020">
    <property type="term" value="C:membrane"/>
    <property type="evidence" value="ECO:0007669"/>
    <property type="project" value="TreeGrafter"/>
</dbReference>
<reference evidence="5" key="1">
    <citation type="submission" date="2020-07" db="EMBL/GenBank/DDBJ databases">
        <title>Genome sequence and genetic diversity analysis of an under-domesticated orphan crop, white fonio (Digitaria exilis).</title>
        <authorList>
            <person name="Bennetzen J.L."/>
            <person name="Chen S."/>
            <person name="Ma X."/>
            <person name="Wang X."/>
            <person name="Yssel A.E.J."/>
            <person name="Chaluvadi S.R."/>
            <person name="Johnson M."/>
            <person name="Gangashetty P."/>
            <person name="Hamidou F."/>
            <person name="Sanogo M.D."/>
            <person name="Zwaenepoel A."/>
            <person name="Wallace J."/>
            <person name="Van De Peer Y."/>
            <person name="Van Deynze A."/>
        </authorList>
    </citation>
    <scope>NUCLEOTIDE SEQUENCE</scope>
    <source>
        <tissue evidence="5">Leaves</tissue>
    </source>
</reference>
<dbReference type="PANTHER" id="PTHR43490">
    <property type="entry name" value="(+)-NEOMENTHOL DEHYDROGENASE"/>
    <property type="match status" value="1"/>
</dbReference>
<evidence type="ECO:0000256" key="2">
    <source>
        <dbReference type="ARBA" id="ARBA00022857"/>
    </source>
</evidence>
<keyword evidence="2" id="KW-0521">NADP</keyword>
<dbReference type="Gene3D" id="3.40.50.720">
    <property type="entry name" value="NAD(P)-binding Rossmann-like Domain"/>
    <property type="match status" value="4"/>
</dbReference>
<dbReference type="AlphaFoldDB" id="A0A835BKN1"/>
<keyword evidence="6" id="KW-1185">Reference proteome</keyword>
<dbReference type="Proteomes" id="UP000636709">
    <property type="component" value="Unassembled WGS sequence"/>
</dbReference>
<keyword evidence="3" id="KW-0560">Oxidoreductase</keyword>
<feature type="region of interest" description="Disordered" evidence="4">
    <location>
        <begin position="742"/>
        <end position="822"/>
    </location>
</feature>
<evidence type="ECO:0000313" key="5">
    <source>
        <dbReference type="EMBL" id="KAF8702812.1"/>
    </source>
</evidence>